<dbReference type="OrthoDB" id="9774179at2"/>
<gene>
    <name evidence="5" type="ORF">C9I28_27320</name>
</gene>
<protein>
    <recommendedName>
        <fullName evidence="1">glutamate--cysteine ligase</fullName>
        <ecNumber evidence="1">6.3.2.2</ecNumber>
    </recommendedName>
</protein>
<dbReference type="PANTHER" id="PTHR34378:SF1">
    <property type="entry name" value="GLUTAMATE--CYSTEINE LIGASE, CHLOROPLASTIC"/>
    <property type="match status" value="1"/>
</dbReference>
<keyword evidence="4" id="KW-0067">ATP-binding</keyword>
<evidence type="ECO:0000256" key="1">
    <source>
        <dbReference type="ARBA" id="ARBA00012220"/>
    </source>
</evidence>
<dbReference type="InterPro" id="IPR006336">
    <property type="entry name" value="GCS2"/>
</dbReference>
<evidence type="ECO:0000313" key="5">
    <source>
        <dbReference type="EMBL" id="AVR98917.1"/>
    </source>
</evidence>
<dbReference type="KEGG" id="masz:C9I28_27320"/>
<accession>A0A2R4CGY4</accession>
<dbReference type="EC" id="6.3.2.2" evidence="1"/>
<dbReference type="GO" id="GO:0005524">
    <property type="term" value="F:ATP binding"/>
    <property type="evidence" value="ECO:0007669"/>
    <property type="project" value="UniProtKB-KW"/>
</dbReference>
<keyword evidence="3" id="KW-0547">Nucleotide-binding</keyword>
<reference evidence="5 6" key="1">
    <citation type="submission" date="2018-03" db="EMBL/GenBank/DDBJ databases">
        <title>Massilia armeniaca sp. nov., isolated from desert soil.</title>
        <authorList>
            <person name="Huang H."/>
            <person name="Ren M."/>
        </authorList>
    </citation>
    <scope>NUCLEOTIDE SEQUENCE [LARGE SCALE GENOMIC DNA]</scope>
    <source>
        <strain evidence="5 6">ZMN-3</strain>
    </source>
</reference>
<keyword evidence="2" id="KW-0436">Ligase</keyword>
<dbReference type="GO" id="GO:0004357">
    <property type="term" value="F:glutamate-cysteine ligase activity"/>
    <property type="evidence" value="ECO:0007669"/>
    <property type="project" value="UniProtKB-EC"/>
</dbReference>
<dbReference type="Gene3D" id="3.30.590.20">
    <property type="match status" value="1"/>
</dbReference>
<proteinExistence type="predicted"/>
<dbReference type="PANTHER" id="PTHR34378">
    <property type="entry name" value="GLUTAMATE--CYSTEINE LIGASE, CHLOROPLASTIC"/>
    <property type="match status" value="1"/>
</dbReference>
<sequence>MNTTTASVPSSTAPLHDLLYERFIAPCANKTESRLGIELEFPLIDLAGRPEAADVPYRLMQVLIDEQGFVPYEHDRQGRLTGVEHPTALDRVVFEYSVHMVEFSLAPCHSLLDASARFSGYLAALNRFLAAHGWVISGFGLHPHFDHLDTSPIDIAHYAMLRRFLAMRQDRTAFHHLDFFAVANASQVHVDCKPERMVRVVNLLSKLDCVMPLLFANSPQRYRDAAADDYVCVRDHYYQASTIGLNPGSIGPYARPFDSLEELLDGVAQAALWYIKDAEGRYIYFSPRPLHGYLSHDSIDGFRVHADGSTEPVRFAPHPDHLVYLKSFKHVTLSRYHTIEVRGICQQPVAGAFAPAAFIAGCLAELERCESILAHLFTHGSNTAWRLLATQDRLRSVLPVAALREAALALVACAQAGLARRGLGEAVLLGDLAERADTLLCPALQGRQRLRDGLSLDELIVANAVL</sequence>
<dbReference type="InterPro" id="IPR035434">
    <property type="entry name" value="GCL_bact_plant"/>
</dbReference>
<organism evidence="5 6">
    <name type="scientific">Pseudoduganella armeniaca</name>
    <dbReference type="NCBI Taxonomy" id="2072590"/>
    <lineage>
        <taxon>Bacteria</taxon>
        <taxon>Pseudomonadati</taxon>
        <taxon>Pseudomonadota</taxon>
        <taxon>Betaproteobacteria</taxon>
        <taxon>Burkholderiales</taxon>
        <taxon>Oxalobacteraceae</taxon>
        <taxon>Telluria group</taxon>
        <taxon>Pseudoduganella</taxon>
    </lineage>
</organism>
<dbReference type="Proteomes" id="UP000240505">
    <property type="component" value="Chromosome"/>
</dbReference>
<evidence type="ECO:0000256" key="3">
    <source>
        <dbReference type="ARBA" id="ARBA00022741"/>
    </source>
</evidence>
<evidence type="ECO:0000256" key="2">
    <source>
        <dbReference type="ARBA" id="ARBA00022598"/>
    </source>
</evidence>
<dbReference type="RefSeq" id="WP_107144242.1">
    <property type="nucleotide sequence ID" value="NZ_CP028324.1"/>
</dbReference>
<evidence type="ECO:0000256" key="4">
    <source>
        <dbReference type="ARBA" id="ARBA00022840"/>
    </source>
</evidence>
<keyword evidence="6" id="KW-1185">Reference proteome</keyword>
<dbReference type="InterPro" id="IPR014746">
    <property type="entry name" value="Gln_synth/guanido_kin_cat_dom"/>
</dbReference>
<dbReference type="EMBL" id="CP028324">
    <property type="protein sequence ID" value="AVR98917.1"/>
    <property type="molecule type" value="Genomic_DNA"/>
</dbReference>
<name>A0A2R4CGY4_9BURK</name>
<dbReference type="GO" id="GO:0006750">
    <property type="term" value="P:glutathione biosynthetic process"/>
    <property type="evidence" value="ECO:0007669"/>
    <property type="project" value="InterPro"/>
</dbReference>
<evidence type="ECO:0000313" key="6">
    <source>
        <dbReference type="Proteomes" id="UP000240505"/>
    </source>
</evidence>
<dbReference type="SUPFAM" id="SSF55931">
    <property type="entry name" value="Glutamine synthetase/guanido kinase"/>
    <property type="match status" value="1"/>
</dbReference>
<dbReference type="AlphaFoldDB" id="A0A2R4CGY4"/>
<dbReference type="Pfam" id="PF04107">
    <property type="entry name" value="GCS2"/>
    <property type="match status" value="1"/>
</dbReference>